<organism evidence="10 11">
    <name type="scientific">Clostridium sartagoforme</name>
    <dbReference type="NCBI Taxonomy" id="84031"/>
    <lineage>
        <taxon>Bacteria</taxon>
        <taxon>Bacillati</taxon>
        <taxon>Bacillota</taxon>
        <taxon>Clostridia</taxon>
        <taxon>Eubacteriales</taxon>
        <taxon>Clostridiaceae</taxon>
        <taxon>Clostridium</taxon>
    </lineage>
</organism>
<dbReference type="InterPro" id="IPR004684">
    <property type="entry name" value="2keto-3dGluconate_permease"/>
</dbReference>
<evidence type="ECO:0000256" key="7">
    <source>
        <dbReference type="ARBA" id="ARBA00022989"/>
    </source>
</evidence>
<keyword evidence="7 9" id="KW-1133">Transmembrane helix</keyword>
<dbReference type="EMBL" id="SRYR01000009">
    <property type="protein sequence ID" value="TGY41215.1"/>
    <property type="molecule type" value="Genomic_DNA"/>
</dbReference>
<evidence type="ECO:0000256" key="8">
    <source>
        <dbReference type="ARBA" id="ARBA00023136"/>
    </source>
</evidence>
<protein>
    <submittedName>
        <fullName evidence="10">Uncharacterized protein</fullName>
    </submittedName>
</protein>
<gene>
    <name evidence="10" type="ORF">E5347_13380</name>
</gene>
<feature type="transmembrane region" description="Helical" evidence="9">
    <location>
        <begin position="12"/>
        <end position="29"/>
    </location>
</feature>
<keyword evidence="8 9" id="KW-0472">Membrane</keyword>
<dbReference type="GO" id="GO:0015649">
    <property type="term" value="F:2-keto-3-deoxygluconate:proton symporter activity"/>
    <property type="evidence" value="ECO:0007669"/>
    <property type="project" value="InterPro"/>
</dbReference>
<dbReference type="Pfam" id="PF03812">
    <property type="entry name" value="KdgT"/>
    <property type="match status" value="1"/>
</dbReference>
<evidence type="ECO:0000256" key="5">
    <source>
        <dbReference type="ARBA" id="ARBA00022692"/>
    </source>
</evidence>
<dbReference type="GO" id="GO:0016020">
    <property type="term" value="C:membrane"/>
    <property type="evidence" value="ECO:0007669"/>
    <property type="project" value="InterPro"/>
</dbReference>
<evidence type="ECO:0000256" key="4">
    <source>
        <dbReference type="ARBA" id="ARBA00022597"/>
    </source>
</evidence>
<dbReference type="Proteomes" id="UP000306888">
    <property type="component" value="Unassembled WGS sequence"/>
</dbReference>
<reference evidence="10 11" key="1">
    <citation type="submission" date="2019-04" db="EMBL/GenBank/DDBJ databases">
        <title>Microbes associate with the intestines of laboratory mice.</title>
        <authorList>
            <person name="Navarre W."/>
            <person name="Wong E."/>
            <person name="Huang K."/>
            <person name="Tropini C."/>
            <person name="Ng K."/>
            <person name="Yu B."/>
        </authorList>
    </citation>
    <scope>NUCLEOTIDE SEQUENCE [LARGE SCALE GENOMIC DNA]</scope>
    <source>
        <strain evidence="10 11">NM50_B9-20</strain>
    </source>
</reference>
<keyword evidence="11" id="KW-1185">Reference proteome</keyword>
<sequence length="50" mass="5544">MKILKSIRKVSGGLLVVPLILSAIINTFFSEIFQIGNPTTAFFASFMRQP</sequence>
<evidence type="ECO:0000256" key="2">
    <source>
        <dbReference type="ARBA" id="ARBA00022448"/>
    </source>
</evidence>
<evidence type="ECO:0000313" key="11">
    <source>
        <dbReference type="Proteomes" id="UP000306888"/>
    </source>
</evidence>
<evidence type="ECO:0000313" key="10">
    <source>
        <dbReference type="EMBL" id="TGY41215.1"/>
    </source>
</evidence>
<keyword evidence="6" id="KW-0769">Symport</keyword>
<evidence type="ECO:0000256" key="1">
    <source>
        <dbReference type="ARBA" id="ARBA00006430"/>
    </source>
</evidence>
<accession>A0A4S2DHF7</accession>
<comment type="similarity">
    <text evidence="1">Belongs to the KdgT transporter family.</text>
</comment>
<dbReference type="OrthoDB" id="2833at2"/>
<name>A0A4S2DHF7_9CLOT</name>
<keyword evidence="4" id="KW-0762">Sugar transport</keyword>
<keyword evidence="3" id="KW-1003">Cell membrane</keyword>
<keyword evidence="2" id="KW-0813">Transport</keyword>
<evidence type="ECO:0000256" key="6">
    <source>
        <dbReference type="ARBA" id="ARBA00022847"/>
    </source>
</evidence>
<evidence type="ECO:0000256" key="9">
    <source>
        <dbReference type="SAM" id="Phobius"/>
    </source>
</evidence>
<evidence type="ECO:0000256" key="3">
    <source>
        <dbReference type="ARBA" id="ARBA00022475"/>
    </source>
</evidence>
<keyword evidence="5 9" id="KW-0812">Transmembrane</keyword>
<proteinExistence type="inferred from homology"/>
<comment type="caution">
    <text evidence="10">The sequence shown here is derived from an EMBL/GenBank/DDBJ whole genome shotgun (WGS) entry which is preliminary data.</text>
</comment>
<dbReference type="AlphaFoldDB" id="A0A4S2DHF7"/>